<dbReference type="RefSeq" id="WP_253476538.1">
    <property type="nucleotide sequence ID" value="NZ_JALJXV010000003.1"/>
</dbReference>
<proteinExistence type="predicted"/>
<keyword evidence="2" id="KW-1185">Reference proteome</keyword>
<comment type="caution">
    <text evidence="1">The sequence shown here is derived from an EMBL/GenBank/DDBJ whole genome shotgun (WGS) entry which is preliminary data.</text>
</comment>
<protein>
    <submittedName>
        <fullName evidence="1">Uncharacterized protein</fullName>
    </submittedName>
</protein>
<reference evidence="1" key="1">
    <citation type="submission" date="2022-03" db="EMBL/GenBank/DDBJ databases">
        <title>Genomic Encyclopedia of Type Strains, Phase III (KMG-III): the genomes of soil and plant-associated and newly described type strains.</title>
        <authorList>
            <person name="Whitman W."/>
        </authorList>
    </citation>
    <scope>NUCLEOTIDE SEQUENCE</scope>
    <source>
        <strain evidence="1">ANL 6-2</strain>
    </source>
</reference>
<name>A0AAE3G299_9GAMM</name>
<gene>
    <name evidence="1" type="ORF">J2T57_001602</name>
</gene>
<dbReference type="EMBL" id="JALJXV010000003">
    <property type="protein sequence ID" value="MCP1674500.1"/>
    <property type="molecule type" value="Genomic_DNA"/>
</dbReference>
<evidence type="ECO:0000313" key="2">
    <source>
        <dbReference type="Proteomes" id="UP001205843"/>
    </source>
</evidence>
<accession>A0AAE3G299</accession>
<sequence length="67" mass="6890">MTAIRAKTVEAIRAEGGVMVVFTAAELAGLSASQRRDLADLLVEQGNSAIDEMREASASQDGAPGQG</sequence>
<evidence type="ECO:0000313" key="1">
    <source>
        <dbReference type="EMBL" id="MCP1674500.1"/>
    </source>
</evidence>
<dbReference type="AlphaFoldDB" id="A0AAE3G299"/>
<organism evidence="1 2">
    <name type="scientific">Natronocella acetinitrilica</name>
    <dbReference type="NCBI Taxonomy" id="414046"/>
    <lineage>
        <taxon>Bacteria</taxon>
        <taxon>Pseudomonadati</taxon>
        <taxon>Pseudomonadota</taxon>
        <taxon>Gammaproteobacteria</taxon>
        <taxon>Chromatiales</taxon>
        <taxon>Ectothiorhodospiraceae</taxon>
        <taxon>Natronocella</taxon>
    </lineage>
</organism>
<dbReference type="Proteomes" id="UP001205843">
    <property type="component" value="Unassembled WGS sequence"/>
</dbReference>